<evidence type="ECO:0000313" key="10">
    <source>
        <dbReference type="EMBL" id="MBK9716235.1"/>
    </source>
</evidence>
<dbReference type="GO" id="GO:0032259">
    <property type="term" value="P:methylation"/>
    <property type="evidence" value="ECO:0007669"/>
    <property type="project" value="UniProtKB-KW"/>
</dbReference>
<comment type="caution">
    <text evidence="10">The sequence shown here is derived from an EMBL/GenBank/DDBJ whole genome shotgun (WGS) entry which is preliminary data.</text>
</comment>
<evidence type="ECO:0000256" key="6">
    <source>
        <dbReference type="ARBA" id="ARBA00038091"/>
    </source>
</evidence>
<evidence type="ECO:0000259" key="9">
    <source>
        <dbReference type="Pfam" id="PF17785"/>
    </source>
</evidence>
<dbReference type="InterPro" id="IPR036974">
    <property type="entry name" value="PUA_sf"/>
</dbReference>
<dbReference type="InterPro" id="IPR041532">
    <property type="entry name" value="RlmI-like_PUA"/>
</dbReference>
<keyword evidence="2" id="KW-0963">Cytoplasm</keyword>
<evidence type="ECO:0000256" key="1">
    <source>
        <dbReference type="ARBA" id="ARBA00004496"/>
    </source>
</evidence>
<dbReference type="GO" id="GO:0005737">
    <property type="term" value="C:cytoplasm"/>
    <property type="evidence" value="ECO:0007669"/>
    <property type="project" value="UniProtKB-SubCell"/>
</dbReference>
<keyword evidence="3 10" id="KW-0489">Methyltransferase</keyword>
<dbReference type="InterPro" id="IPR019614">
    <property type="entry name" value="SAM-dep_methyl-trfase"/>
</dbReference>
<comment type="similarity">
    <text evidence="6">Belongs to the methyltransferase superfamily. RlmI family.</text>
</comment>
<dbReference type="InterPro" id="IPR015947">
    <property type="entry name" value="PUA-like_sf"/>
</dbReference>
<organism evidence="10 11">
    <name type="scientific">Candidatus Defluviibacterium haderslevense</name>
    <dbReference type="NCBI Taxonomy" id="2981993"/>
    <lineage>
        <taxon>Bacteria</taxon>
        <taxon>Pseudomonadati</taxon>
        <taxon>Bacteroidota</taxon>
        <taxon>Saprospiria</taxon>
        <taxon>Saprospirales</taxon>
        <taxon>Saprospiraceae</taxon>
        <taxon>Candidatus Defluviibacterium</taxon>
    </lineage>
</organism>
<evidence type="ECO:0000256" key="4">
    <source>
        <dbReference type="ARBA" id="ARBA00022679"/>
    </source>
</evidence>
<feature type="domain" description="RlmI-like PUA" evidence="9">
    <location>
        <begin position="4"/>
        <end position="66"/>
    </location>
</feature>
<dbReference type="InterPro" id="IPR029063">
    <property type="entry name" value="SAM-dependent_MTases_sf"/>
</dbReference>
<evidence type="ECO:0000313" key="11">
    <source>
        <dbReference type="Proteomes" id="UP000808349"/>
    </source>
</evidence>
<protein>
    <submittedName>
        <fullName evidence="10">Class I SAM-dependent rRNA methyltransferase</fullName>
    </submittedName>
</protein>
<sequence length="393" mass="43941">MKKVILRNNKTISIIRQHPWIFSGAIHKKDEGIQEGDLVYVYDSSDVQLGFGQYHNASIAVRILSFGPGEFVPTFWHSKFEAALHLRKSLGLGRESETNAYRLIHGEGDGLSGLIVDIYDDVAVIQTHTVGMHRCINQISNAITSLYGEDIKHIYNKSKDSLPKAYSQNITNSFLLGNKEEVIIKENHILFNINVVTGQKTGFFLDQRENRALLTRLARSKTVLNTFCYTGGFSLYALLGGAKKVVSVDSSKKALEELQKNIALNELENANHEALEADVIPFLKDLTSDDFDIIILDPPAFAKSLEKRHNAIQAYKRINVLAMQKIKSGGFLLTFSCSQVVTEELFYHTIVAAGIESQRTIRVIRKLSQGPDHPVSLFHPEGSYLKGLVLEVI</sequence>
<dbReference type="Pfam" id="PF17785">
    <property type="entry name" value="PUA_3"/>
    <property type="match status" value="1"/>
</dbReference>
<keyword evidence="7" id="KW-0175">Coiled coil</keyword>
<feature type="coiled-coil region" evidence="7">
    <location>
        <begin position="248"/>
        <end position="275"/>
    </location>
</feature>
<evidence type="ECO:0000259" key="8">
    <source>
        <dbReference type="Pfam" id="PF10672"/>
    </source>
</evidence>
<dbReference type="EMBL" id="JADKFW010000004">
    <property type="protein sequence ID" value="MBK9716235.1"/>
    <property type="molecule type" value="Genomic_DNA"/>
</dbReference>
<reference evidence="10 11" key="1">
    <citation type="submission" date="2020-10" db="EMBL/GenBank/DDBJ databases">
        <title>Connecting structure to function with the recovery of over 1000 high-quality activated sludge metagenome-assembled genomes encoding full-length rRNA genes using long-read sequencing.</title>
        <authorList>
            <person name="Singleton C.M."/>
            <person name="Petriglieri F."/>
            <person name="Kristensen J.M."/>
            <person name="Kirkegaard R.H."/>
            <person name="Michaelsen T.Y."/>
            <person name="Andersen M.H."/>
            <person name="Karst S.M."/>
            <person name="Dueholm M.S."/>
            <person name="Nielsen P.H."/>
            <person name="Albertsen M."/>
        </authorList>
    </citation>
    <scope>NUCLEOTIDE SEQUENCE [LARGE SCALE GENOMIC DNA]</scope>
    <source>
        <strain evidence="10">Ribe_18-Q3-R11-54_BAT3C.373</strain>
    </source>
</reference>
<evidence type="ECO:0000256" key="5">
    <source>
        <dbReference type="ARBA" id="ARBA00022691"/>
    </source>
</evidence>
<dbReference type="SUPFAM" id="SSF88697">
    <property type="entry name" value="PUA domain-like"/>
    <property type="match status" value="1"/>
</dbReference>
<dbReference type="Gene3D" id="3.40.50.150">
    <property type="entry name" value="Vaccinia Virus protein VP39"/>
    <property type="match status" value="1"/>
</dbReference>
<gene>
    <name evidence="10" type="ORF">IPO85_01685</name>
</gene>
<evidence type="ECO:0000256" key="3">
    <source>
        <dbReference type="ARBA" id="ARBA00022603"/>
    </source>
</evidence>
<evidence type="ECO:0000256" key="2">
    <source>
        <dbReference type="ARBA" id="ARBA00022490"/>
    </source>
</evidence>
<dbReference type="GO" id="GO:0008168">
    <property type="term" value="F:methyltransferase activity"/>
    <property type="evidence" value="ECO:0007669"/>
    <property type="project" value="UniProtKB-KW"/>
</dbReference>
<dbReference type="GO" id="GO:0003723">
    <property type="term" value="F:RNA binding"/>
    <property type="evidence" value="ECO:0007669"/>
    <property type="project" value="InterPro"/>
</dbReference>
<dbReference type="Gene3D" id="2.30.130.10">
    <property type="entry name" value="PUA domain"/>
    <property type="match status" value="1"/>
</dbReference>
<dbReference type="SUPFAM" id="SSF53335">
    <property type="entry name" value="S-adenosyl-L-methionine-dependent methyltransferases"/>
    <property type="match status" value="1"/>
</dbReference>
<keyword evidence="5" id="KW-0949">S-adenosyl-L-methionine</keyword>
<dbReference type="Pfam" id="PF10672">
    <property type="entry name" value="Methyltrans_SAM"/>
    <property type="match status" value="1"/>
</dbReference>
<feature type="domain" description="S-adenosylmethionine-dependent methyltransferase" evidence="8">
    <location>
        <begin position="168"/>
        <end position="343"/>
    </location>
</feature>
<dbReference type="AlphaFoldDB" id="A0A9D7S5I3"/>
<dbReference type="Proteomes" id="UP000808349">
    <property type="component" value="Unassembled WGS sequence"/>
</dbReference>
<proteinExistence type="inferred from homology"/>
<dbReference type="CDD" id="cd02440">
    <property type="entry name" value="AdoMet_MTases"/>
    <property type="match status" value="1"/>
</dbReference>
<keyword evidence="4" id="KW-0808">Transferase</keyword>
<dbReference type="Gene3D" id="3.30.750.80">
    <property type="entry name" value="RNA methyltransferase domain (HRMD) like"/>
    <property type="match status" value="1"/>
</dbReference>
<evidence type="ECO:0000256" key="7">
    <source>
        <dbReference type="SAM" id="Coils"/>
    </source>
</evidence>
<name>A0A9D7S5I3_9BACT</name>
<comment type="subcellular location">
    <subcellularLocation>
        <location evidence="1">Cytoplasm</location>
    </subcellularLocation>
</comment>
<dbReference type="CDD" id="cd21153">
    <property type="entry name" value="PUA_RlmI"/>
    <property type="match status" value="1"/>
</dbReference>
<dbReference type="CDD" id="cd11572">
    <property type="entry name" value="RlmI_M_like"/>
    <property type="match status" value="1"/>
</dbReference>
<dbReference type="PANTHER" id="PTHR42873">
    <property type="entry name" value="RIBOSOMAL RNA LARGE SUBUNIT METHYLTRANSFERASE"/>
    <property type="match status" value="1"/>
</dbReference>
<dbReference type="PANTHER" id="PTHR42873:SF1">
    <property type="entry name" value="S-ADENOSYLMETHIONINE-DEPENDENT METHYLTRANSFERASE DOMAIN-CONTAINING PROTEIN"/>
    <property type="match status" value="1"/>
</dbReference>
<accession>A0A9D7S5I3</accession>